<dbReference type="AlphaFoldDB" id="A0AAV9UP67"/>
<dbReference type="SUPFAM" id="SSF53067">
    <property type="entry name" value="Actin-like ATPase domain"/>
    <property type="match status" value="2"/>
</dbReference>
<feature type="compositionally biased region" description="Polar residues" evidence="2">
    <location>
        <begin position="597"/>
        <end position="609"/>
    </location>
</feature>
<evidence type="ECO:0000256" key="1">
    <source>
        <dbReference type="RuleBase" id="RU000487"/>
    </source>
</evidence>
<feature type="compositionally biased region" description="Basic and acidic residues" evidence="2">
    <location>
        <begin position="106"/>
        <end position="146"/>
    </location>
</feature>
<feature type="region of interest" description="Disordered" evidence="2">
    <location>
        <begin position="579"/>
        <end position="662"/>
    </location>
</feature>
<dbReference type="InterPro" id="IPR043129">
    <property type="entry name" value="ATPase_NBD"/>
</dbReference>
<sequence>MIPGYVTTGTPQPLSLNISLELASGNLHLFGCNKTLRYLHNITSSIHRTSPNMPPRKANKPSKKDEGLARTDNNLKNHSWPVVYPINQKNFYTDYLKRDDQALVWRQRSEAPRPERETKDRGLMPDGEPEKDGVGTDGKDDEEHPEVWGSRVIIVHPGSRNLRIGRASDALPKTIPNVIARQHTQSEWEEDPDPRPKRLRTDEESKEDQEDVSDNTPHRRTRGSSRKSASVAEKEPSYVESSFQSLFNEISQELKTQMRQNKRRVLPNSREGVINHNKKYVPENIKEHNDPYRAEWTPVEANLLHFVGHDALHIADNSLPRYKLFWPLRDGVFNEHDYVSKRRWHEDVTVILRESFLKELNIGPGDYEGLSAVLVIPDLYDRVYVTEMLDLLLREFRFSQVCLFQESVAATYGAGFSSACIVDIGAQKTSISCVEEGMVIPDSRLNLKFGGDDVTTTFMQMLLTNSFPYSDINLLRRYDYLLAEDLKVKYTSLNEADVVVQFHNFHVRAPGEETIKYGFKTYDEVYLAPLSLFYPGILDTNDKLRGRRSLWERSYDIYDDVPNDPVSLAQNSLCRPAVTTTAATSNEETDIMDDTNIGVNSRPGSTNLTAPMVGGEGAPKTPHADSPIPEETPDLPEGPTTTIVGNSYSKAGESDPGDPEPEVEALPMLPLDLAIIESIRYAAKGDEKRSKDFFSGILLVGGGSLTAGFNHLLEERLIRQKSGLGNLTISSPPRELDPQVLVWKGASVFGKLTSTNEVWIKQSEYDILNSRVLPYKTLWMW</sequence>
<dbReference type="CDD" id="cd10206">
    <property type="entry name" value="ASKHA_NBD_Arp8-like"/>
    <property type="match status" value="1"/>
</dbReference>
<dbReference type="InterPro" id="IPR004000">
    <property type="entry name" value="Actin"/>
</dbReference>
<feature type="compositionally biased region" description="Basic and acidic residues" evidence="2">
    <location>
        <begin position="62"/>
        <end position="74"/>
    </location>
</feature>
<organism evidence="3 4">
    <name type="scientific">Orbilia blumenaviensis</name>
    <dbReference type="NCBI Taxonomy" id="1796055"/>
    <lineage>
        <taxon>Eukaryota</taxon>
        <taxon>Fungi</taxon>
        <taxon>Dikarya</taxon>
        <taxon>Ascomycota</taxon>
        <taxon>Pezizomycotina</taxon>
        <taxon>Orbiliomycetes</taxon>
        <taxon>Orbiliales</taxon>
        <taxon>Orbiliaceae</taxon>
        <taxon>Orbilia</taxon>
    </lineage>
</organism>
<dbReference type="Gene3D" id="3.30.420.40">
    <property type="match status" value="1"/>
</dbReference>
<feature type="region of interest" description="Disordered" evidence="2">
    <location>
        <begin position="46"/>
        <end position="74"/>
    </location>
</feature>
<feature type="region of interest" description="Disordered" evidence="2">
    <location>
        <begin position="180"/>
        <end position="235"/>
    </location>
</feature>
<evidence type="ECO:0000256" key="2">
    <source>
        <dbReference type="SAM" id="MobiDB-lite"/>
    </source>
</evidence>
<evidence type="ECO:0000313" key="4">
    <source>
        <dbReference type="Proteomes" id="UP001373714"/>
    </source>
</evidence>
<dbReference type="Gene3D" id="3.30.420.580">
    <property type="match status" value="1"/>
</dbReference>
<gene>
    <name evidence="3" type="primary">ARP8</name>
    <name evidence="3" type="ORF">TWF730_010785</name>
</gene>
<comment type="similarity">
    <text evidence="1">Belongs to the actin family.</text>
</comment>
<feature type="compositionally biased region" description="Basic and acidic residues" evidence="2">
    <location>
        <begin position="193"/>
        <end position="203"/>
    </location>
</feature>
<dbReference type="PANTHER" id="PTHR11937">
    <property type="entry name" value="ACTIN"/>
    <property type="match status" value="1"/>
</dbReference>
<reference evidence="3 4" key="1">
    <citation type="submission" date="2019-10" db="EMBL/GenBank/DDBJ databases">
        <authorList>
            <person name="Palmer J.M."/>
        </authorList>
    </citation>
    <scope>NUCLEOTIDE SEQUENCE [LARGE SCALE GENOMIC DNA]</scope>
    <source>
        <strain evidence="3 4">TWF730</strain>
    </source>
</reference>
<dbReference type="FunFam" id="3.30.420.40:FF:000232">
    <property type="entry name" value="Actin-related protein 8"/>
    <property type="match status" value="1"/>
</dbReference>
<dbReference type="Proteomes" id="UP001373714">
    <property type="component" value="Unassembled WGS sequence"/>
</dbReference>
<dbReference type="Pfam" id="PF00022">
    <property type="entry name" value="Actin"/>
    <property type="match status" value="2"/>
</dbReference>
<dbReference type="SMART" id="SM00268">
    <property type="entry name" value="ACTIN"/>
    <property type="match status" value="1"/>
</dbReference>
<evidence type="ECO:0000313" key="3">
    <source>
        <dbReference type="EMBL" id="KAK6346466.1"/>
    </source>
</evidence>
<keyword evidence="4" id="KW-1185">Reference proteome</keyword>
<feature type="compositionally biased region" description="Polar residues" evidence="2">
    <location>
        <begin position="639"/>
        <end position="649"/>
    </location>
</feature>
<feature type="region of interest" description="Disordered" evidence="2">
    <location>
        <begin position="106"/>
        <end position="151"/>
    </location>
</feature>
<accession>A0AAV9UP67</accession>
<protein>
    <submittedName>
        <fullName evidence="3">Actin-like protein arp8</fullName>
    </submittedName>
</protein>
<proteinExistence type="inferred from homology"/>
<name>A0AAV9UP67_9PEZI</name>
<comment type="caution">
    <text evidence="3">The sequence shown here is derived from an EMBL/GenBank/DDBJ whole genome shotgun (WGS) entry which is preliminary data.</text>
</comment>
<dbReference type="Gene3D" id="3.90.640.10">
    <property type="entry name" value="Actin, Chain A, domain 4"/>
    <property type="match status" value="1"/>
</dbReference>
<feature type="compositionally biased region" description="Acidic residues" evidence="2">
    <location>
        <begin position="204"/>
        <end position="213"/>
    </location>
</feature>
<dbReference type="EMBL" id="JAVHNS010000008">
    <property type="protein sequence ID" value="KAK6346466.1"/>
    <property type="molecule type" value="Genomic_DNA"/>
</dbReference>